<dbReference type="Gene3D" id="1.10.10.10">
    <property type="entry name" value="Winged helix-like DNA-binding domain superfamily/Winged helix DNA-binding domain"/>
    <property type="match status" value="1"/>
</dbReference>
<reference evidence="6" key="1">
    <citation type="submission" date="2023-03" db="EMBL/GenBank/DDBJ databases">
        <authorList>
            <person name="Cleenwerck I."/>
        </authorList>
    </citation>
    <scope>NUCLEOTIDE SEQUENCE</scope>
    <source>
        <strain evidence="6">LMG 32879</strain>
    </source>
</reference>
<dbReference type="PANTHER" id="PTHR48111">
    <property type="entry name" value="REGULATOR OF RPOS"/>
    <property type="match status" value="1"/>
</dbReference>
<dbReference type="Proteomes" id="UP001176960">
    <property type="component" value="Unassembled WGS sequence"/>
</dbReference>
<dbReference type="PROSITE" id="PS50110">
    <property type="entry name" value="RESPONSE_REGULATORY"/>
    <property type="match status" value="1"/>
</dbReference>
<keyword evidence="7" id="KW-1185">Reference proteome</keyword>
<dbReference type="EMBL" id="CATKSH010000012">
    <property type="protein sequence ID" value="CAI9121255.1"/>
    <property type="molecule type" value="Genomic_DNA"/>
</dbReference>
<dbReference type="InterPro" id="IPR011006">
    <property type="entry name" value="CheY-like_superfamily"/>
</dbReference>
<dbReference type="GO" id="GO:0006355">
    <property type="term" value="P:regulation of DNA-templated transcription"/>
    <property type="evidence" value="ECO:0007669"/>
    <property type="project" value="InterPro"/>
</dbReference>
<dbReference type="GO" id="GO:0000976">
    <property type="term" value="F:transcription cis-regulatory region binding"/>
    <property type="evidence" value="ECO:0007669"/>
    <property type="project" value="TreeGrafter"/>
</dbReference>
<keyword evidence="2" id="KW-0597">Phosphoprotein</keyword>
<keyword evidence="1 3" id="KW-0238">DNA-binding</keyword>
<name>A0AA35USA3_9PROT</name>
<dbReference type="PANTHER" id="PTHR48111:SF76">
    <property type="entry name" value="TWO-COMPONENT RESPONSE REGULATOR"/>
    <property type="match status" value="1"/>
</dbReference>
<evidence type="ECO:0000259" key="5">
    <source>
        <dbReference type="PROSITE" id="PS51755"/>
    </source>
</evidence>
<dbReference type="GO" id="GO:0005829">
    <property type="term" value="C:cytosol"/>
    <property type="evidence" value="ECO:0007669"/>
    <property type="project" value="TreeGrafter"/>
</dbReference>
<dbReference type="InterPro" id="IPR039420">
    <property type="entry name" value="WalR-like"/>
</dbReference>
<dbReference type="Gene3D" id="6.10.250.690">
    <property type="match status" value="1"/>
</dbReference>
<protein>
    <submittedName>
        <fullName evidence="6">Response regulator transcription factor</fullName>
    </submittedName>
</protein>
<feature type="domain" description="Response regulatory" evidence="4">
    <location>
        <begin position="11"/>
        <end position="125"/>
    </location>
</feature>
<evidence type="ECO:0000256" key="2">
    <source>
        <dbReference type="PROSITE-ProRule" id="PRU00169"/>
    </source>
</evidence>
<feature type="modified residue" description="4-aspartylphosphate" evidence="2">
    <location>
        <position position="60"/>
    </location>
</feature>
<accession>A0AA35USA3</accession>
<feature type="DNA-binding region" description="OmpR/PhoB-type" evidence="3">
    <location>
        <begin position="134"/>
        <end position="231"/>
    </location>
</feature>
<dbReference type="SUPFAM" id="SSF52172">
    <property type="entry name" value="CheY-like"/>
    <property type="match status" value="1"/>
</dbReference>
<evidence type="ECO:0000313" key="7">
    <source>
        <dbReference type="Proteomes" id="UP001176960"/>
    </source>
</evidence>
<dbReference type="GO" id="GO:0032993">
    <property type="term" value="C:protein-DNA complex"/>
    <property type="evidence" value="ECO:0007669"/>
    <property type="project" value="TreeGrafter"/>
</dbReference>
<dbReference type="InterPro" id="IPR036388">
    <property type="entry name" value="WH-like_DNA-bd_sf"/>
</dbReference>
<dbReference type="PROSITE" id="PS51755">
    <property type="entry name" value="OMPR_PHOB"/>
    <property type="match status" value="1"/>
</dbReference>
<organism evidence="6 7">
    <name type="scientific">Brytella acorum</name>
    <dbReference type="NCBI Taxonomy" id="2959299"/>
    <lineage>
        <taxon>Bacteria</taxon>
        <taxon>Pseudomonadati</taxon>
        <taxon>Pseudomonadota</taxon>
        <taxon>Alphaproteobacteria</taxon>
        <taxon>Acetobacterales</taxon>
        <taxon>Acetobacteraceae</taxon>
        <taxon>Brytella</taxon>
    </lineage>
</organism>
<evidence type="ECO:0000256" key="1">
    <source>
        <dbReference type="ARBA" id="ARBA00023125"/>
    </source>
</evidence>
<evidence type="ECO:0000313" key="6">
    <source>
        <dbReference type="EMBL" id="CAI9121255.1"/>
    </source>
</evidence>
<dbReference type="SUPFAM" id="SSF46894">
    <property type="entry name" value="C-terminal effector domain of the bipartite response regulators"/>
    <property type="match status" value="1"/>
</dbReference>
<dbReference type="InterPro" id="IPR016032">
    <property type="entry name" value="Sig_transdc_resp-reg_C-effctor"/>
</dbReference>
<dbReference type="InterPro" id="IPR001867">
    <property type="entry name" value="OmpR/PhoB-type_DNA-bd"/>
</dbReference>
<sequence>MTDNSHKAMPRVLLVEDDLDTATYIERSPTLAHVALTVVADGTQGRNLAFNESWDCVILDRRLPGLDGLNILEDMRTADIRTPVLFLTTMDGISDRVTGLRRGADDYLVKPFSVTELSARLDALLRRTRSHPQETRLIFADVELDLLQREVHRSGQKLYIQSQELNLLEYFMRRPFAVVTREMLLQSVWNIDFPIRTNLVETHISRLRERLGRGAPPLIHTIRGQGYVLRHP</sequence>
<dbReference type="Pfam" id="PF00486">
    <property type="entry name" value="Trans_reg_C"/>
    <property type="match status" value="1"/>
</dbReference>
<gene>
    <name evidence="6" type="ORF">LMG32879_002102</name>
</gene>
<dbReference type="CDD" id="cd00383">
    <property type="entry name" value="trans_reg_C"/>
    <property type="match status" value="1"/>
</dbReference>
<dbReference type="SMART" id="SM00448">
    <property type="entry name" value="REC"/>
    <property type="match status" value="1"/>
</dbReference>
<evidence type="ECO:0000259" key="4">
    <source>
        <dbReference type="PROSITE" id="PS50110"/>
    </source>
</evidence>
<dbReference type="Pfam" id="PF00072">
    <property type="entry name" value="Response_reg"/>
    <property type="match status" value="1"/>
</dbReference>
<dbReference type="GO" id="GO:0000156">
    <property type="term" value="F:phosphorelay response regulator activity"/>
    <property type="evidence" value="ECO:0007669"/>
    <property type="project" value="TreeGrafter"/>
</dbReference>
<dbReference type="Gene3D" id="3.40.50.2300">
    <property type="match status" value="1"/>
</dbReference>
<dbReference type="RefSeq" id="WP_289842924.1">
    <property type="nucleotide sequence ID" value="NZ_CATKSH010000012.1"/>
</dbReference>
<evidence type="ECO:0000256" key="3">
    <source>
        <dbReference type="PROSITE-ProRule" id="PRU01091"/>
    </source>
</evidence>
<proteinExistence type="predicted"/>
<comment type="caution">
    <text evidence="6">The sequence shown here is derived from an EMBL/GenBank/DDBJ whole genome shotgun (WGS) entry which is preliminary data.</text>
</comment>
<dbReference type="InterPro" id="IPR001789">
    <property type="entry name" value="Sig_transdc_resp-reg_receiver"/>
</dbReference>
<dbReference type="SMART" id="SM00862">
    <property type="entry name" value="Trans_reg_C"/>
    <property type="match status" value="1"/>
</dbReference>
<dbReference type="AlphaFoldDB" id="A0AA35USA3"/>
<feature type="domain" description="OmpR/PhoB-type" evidence="5">
    <location>
        <begin position="134"/>
        <end position="231"/>
    </location>
</feature>